<proteinExistence type="predicted"/>
<keyword evidence="3" id="KW-1185">Reference proteome</keyword>
<reference evidence="2 3" key="1">
    <citation type="journal article" date="2013" name="PLoS ONE">
        <title>Predicting the Proteins of Angomonas deanei, Strigomonas culicis and Their Respective Endosymbionts Reveals New Aspects of the Trypanosomatidae Family.</title>
        <authorList>
            <person name="Motta M.C."/>
            <person name="Martins A.C."/>
            <person name="de Souza S.S."/>
            <person name="Catta-Preta C.M."/>
            <person name="Silva R."/>
            <person name="Klein C.C."/>
            <person name="de Almeida L.G."/>
            <person name="de Lima Cunha O."/>
            <person name="Ciapina L.P."/>
            <person name="Brocchi M."/>
            <person name="Colabardini A.C."/>
            <person name="de Araujo Lima B."/>
            <person name="Machado C.R."/>
            <person name="de Almeida Soares C.M."/>
            <person name="Probst C.M."/>
            <person name="de Menezes C.B."/>
            <person name="Thompson C.E."/>
            <person name="Bartholomeu D.C."/>
            <person name="Gradia D.F."/>
            <person name="Pavoni D.P."/>
            <person name="Grisard E.C."/>
            <person name="Fantinatti-Garboggini F."/>
            <person name="Marchini F.K."/>
            <person name="Rodrigues-Luiz G.F."/>
            <person name="Wagner G."/>
            <person name="Goldman G.H."/>
            <person name="Fietto J.L."/>
            <person name="Elias M.C."/>
            <person name="Goldman M.H."/>
            <person name="Sagot M.F."/>
            <person name="Pereira M."/>
            <person name="Stoco P.H."/>
            <person name="de Mendonca-Neto R.P."/>
            <person name="Teixeira S.M."/>
            <person name="Maciel T.E."/>
            <person name="de Oliveira Mendes T.A."/>
            <person name="Urmenyi T.P."/>
            <person name="de Souza W."/>
            <person name="Schenkman S."/>
            <person name="de Vasconcelos A.T."/>
        </authorList>
    </citation>
    <scope>NUCLEOTIDE SEQUENCE [LARGE SCALE GENOMIC DNA]</scope>
</reference>
<feature type="region of interest" description="Disordered" evidence="1">
    <location>
        <begin position="225"/>
        <end position="248"/>
    </location>
</feature>
<dbReference type="Proteomes" id="UP000015354">
    <property type="component" value="Unassembled WGS sequence"/>
</dbReference>
<dbReference type="Gene3D" id="1.25.40.10">
    <property type="entry name" value="Tetratricopeptide repeat domain"/>
    <property type="match status" value="1"/>
</dbReference>
<dbReference type="Pfam" id="PF12895">
    <property type="entry name" value="ANAPC3"/>
    <property type="match status" value="1"/>
</dbReference>
<evidence type="ECO:0000313" key="3">
    <source>
        <dbReference type="Proteomes" id="UP000015354"/>
    </source>
</evidence>
<dbReference type="InterPro" id="IPR011990">
    <property type="entry name" value="TPR-like_helical_dom_sf"/>
</dbReference>
<dbReference type="AlphaFoldDB" id="S9UYV4"/>
<name>S9UYV4_9TRYP</name>
<accession>S9UYV4</accession>
<protein>
    <submittedName>
        <fullName evidence="2">Uncharacterized protein</fullName>
    </submittedName>
</protein>
<evidence type="ECO:0000256" key="1">
    <source>
        <dbReference type="SAM" id="MobiDB-lite"/>
    </source>
</evidence>
<dbReference type="EMBL" id="ATMH01011821">
    <property type="protein sequence ID" value="EPY15705.1"/>
    <property type="molecule type" value="Genomic_DNA"/>
</dbReference>
<evidence type="ECO:0000313" key="2">
    <source>
        <dbReference type="EMBL" id="EPY15705.1"/>
    </source>
</evidence>
<dbReference type="OrthoDB" id="10248520at2759"/>
<comment type="caution">
    <text evidence="2">The sequence shown here is derived from an EMBL/GenBank/DDBJ whole genome shotgun (WGS) entry which is preliminary data.</text>
</comment>
<gene>
    <name evidence="2" type="ORF">STCU_11821</name>
</gene>
<sequence>MASTPPPQHASSRGGQPTAARRLADPIPVLPPFEATSTLLEALRAQVDHSMKYYLYDNAIFYAERLFDQCPSHRHLHTLANCHVAAGDPATARRLLLHHYPFFFQRGQSLESAVAALLRAGGAGAAADYVAALWDCQYLLGVCCCRAQRHGEAHGVLRELVELSTLLPNVAFCSRPGYVPLQDALRLKERPMLHRGSGPRRAAMGARRRTRRAWRRHCGLLSRRTTSTPRRSRTGSGCANTRCRCSGSRTRRAPRSTIVSPCSATSCSSAPWRATSRRSRGRPRTLCSSCTACRRRRPRRPAGVRTSTCGCCGRISSSSATRCSWAAPTSARSCRRG</sequence>
<organism evidence="2 3">
    <name type="scientific">Strigomonas culicis</name>
    <dbReference type="NCBI Taxonomy" id="28005"/>
    <lineage>
        <taxon>Eukaryota</taxon>
        <taxon>Discoba</taxon>
        <taxon>Euglenozoa</taxon>
        <taxon>Kinetoplastea</taxon>
        <taxon>Metakinetoplastina</taxon>
        <taxon>Trypanosomatida</taxon>
        <taxon>Trypanosomatidae</taxon>
        <taxon>Strigomonadinae</taxon>
        <taxon>Strigomonas</taxon>
    </lineage>
</organism>